<dbReference type="Gene3D" id="2.30.30.190">
    <property type="entry name" value="CAP Gly-rich-like domain"/>
    <property type="match status" value="1"/>
</dbReference>
<dbReference type="Pfam" id="PF01302">
    <property type="entry name" value="CAP_GLY"/>
    <property type="match status" value="1"/>
</dbReference>
<evidence type="ECO:0000256" key="2">
    <source>
        <dbReference type="ARBA" id="ARBA00022490"/>
    </source>
</evidence>
<dbReference type="GO" id="GO:0030286">
    <property type="term" value="C:dynein complex"/>
    <property type="evidence" value="ECO:0007669"/>
    <property type="project" value="UniProtKB-KW"/>
</dbReference>
<dbReference type="InterPro" id="IPR036859">
    <property type="entry name" value="CAP-Gly_dom_sf"/>
</dbReference>
<sequence>MDRVNQETGFKLGDKVILQNKDNLNDQGIIRFIGNVDEKTGTWYGIELNEPKGKNDGSHKGRVYFQCKPAYGILTTAKNLKPYKRVPIRAKDPSQVVGAGNTTSSSRVGLGKTQVGANDAKYKEQIKLLEEKLTQSQTELQQKQEQLEKTQGFEKKILQKFLCKEFNLLIFLQDQLGDTAENLEKLTETFSQVEKEKEDLNSFIEEQQSLIDELKQKASQPFIDPNDTDIGKMQKYVKLQQDLVKKDDEIMELNQQLKKMKKENDNDKNQNSIKIENLQTVVIQKNNEIEEFQKAHDKQTQMIAQLQEQLEAQERASLKPVQDTTKINELNEQIEKLKKEIQQFKDTQEEEHEKMELLTLEVETLQIDKENLEEELSSTKNELEKVTEKAEKAQQDLIDNQQAIEKTLEDDDNLNSLSSDELKKQNIQLNHTINVLNDRIEEEQIRREEVQLELEEKILDLQLKLDDARAEKKQHQKTIDELNIKKAEIEELKLQLDESNDAVFIAEQVTQEKLKLEDQIYELEKEISYLKENSNLDQELMDELKESEKDLQNQLMNKEYDIYELNQKLKNMQTEIQDSEQQILKYKEKSALTQKQYELVQEELENTLQGSSNNENLKKYQQLLEDYQDLLQERREIYKDSLQSQITSNYIQLQDIYKNQLLADSIPSKILKELKQDVLNIFIQSKKAQENCQLAIREFTKLLKSDKLVKSENEELAAWIYKLLIELTEFSSQIYQFDSTFYNIQNEEQANKIKDSQIKSNILLGGQFIEQILRSLMDDTISSSTPTQQIQNVIKNIKEDQDGFQIEDEDIQWKSNILVKVQCLNHQLNKRFFDLKFLQLDHNIDLLYHTLYKRLKEFAENLLIGGKIPKSKQLIENYIENIQESFNYIDEVNSINFFSNNQNLQGETLQTENSDEENIQASQVESNIDPELLPHIEKLRNNTINLTNTLNYVNAETSQQLQFENKEERPAYWKKLSQKVLEEIKNVEQSIENEKNLQIQLDDINKKYLFKEKELNDYKEVKEALEKRVVQSELKNDKVNVLEQEVKSFKLREKHYNDASETLKKEIENLKRKNKDLEDKYEQIREQQGISNQGSEIQGNQNSLIKNFKAPSLSGKGSSILAGKNSMIQQQVGSIMNEEAGTLLKFFRRENCQLRNREIRERINQLHDNSNMIKLYRKAKNLKRAAPEVESDKENENKQDNDLNLALSRMNNIQNQILNNYVENKIINLNDLARVYNTENKKREFITQYISSEDEQLQKIRSEAYSNMLNNQNVEQKQSQMVKLATFEFEESQIEVDKLEISNNEWRQIKVQL</sequence>
<keyword evidence="4" id="KW-0243">Dynein</keyword>
<dbReference type="PANTHER" id="PTHR18916">
    <property type="entry name" value="DYNACTIN 1-RELATED MICROTUBULE-BINDING"/>
    <property type="match status" value="1"/>
</dbReference>
<evidence type="ECO:0000256" key="7">
    <source>
        <dbReference type="SAM" id="Coils"/>
    </source>
</evidence>
<dbReference type="PROSITE" id="PS00845">
    <property type="entry name" value="CAP_GLY_1"/>
    <property type="match status" value="1"/>
</dbReference>
<evidence type="ECO:0000256" key="1">
    <source>
        <dbReference type="ARBA" id="ARBA00004186"/>
    </source>
</evidence>
<feature type="coiled-coil region" evidence="7">
    <location>
        <begin position="119"/>
        <end position="640"/>
    </location>
</feature>
<keyword evidence="5 7" id="KW-0175">Coiled coil</keyword>
<feature type="coiled-coil region" evidence="7">
    <location>
        <begin position="1149"/>
        <end position="1199"/>
    </location>
</feature>
<keyword evidence="10" id="KW-1185">Reference proteome</keyword>
<dbReference type="OMA" id="LFEMEPV"/>
<evidence type="ECO:0000256" key="5">
    <source>
        <dbReference type="ARBA" id="ARBA00023054"/>
    </source>
</evidence>
<keyword evidence="6" id="KW-0206">Cytoskeleton</keyword>
<dbReference type="GO" id="GO:0005874">
    <property type="term" value="C:microtubule"/>
    <property type="evidence" value="ECO:0007669"/>
    <property type="project" value="UniProtKB-KW"/>
</dbReference>
<dbReference type="OrthoDB" id="302395at2759"/>
<accession>A0A0V0QVI0</accession>
<evidence type="ECO:0000256" key="6">
    <source>
        <dbReference type="ARBA" id="ARBA00023212"/>
    </source>
</evidence>
<evidence type="ECO:0000313" key="10">
    <source>
        <dbReference type="Proteomes" id="UP000054937"/>
    </source>
</evidence>
<dbReference type="PANTHER" id="PTHR18916:SF6">
    <property type="entry name" value="DYNACTIN SUBUNIT 1"/>
    <property type="match status" value="1"/>
</dbReference>
<comment type="caution">
    <text evidence="9">The sequence shown here is derived from an EMBL/GenBank/DDBJ whole genome shotgun (WGS) entry which is preliminary data.</text>
</comment>
<evidence type="ECO:0000256" key="4">
    <source>
        <dbReference type="ARBA" id="ARBA00023017"/>
    </source>
</evidence>
<protein>
    <submittedName>
        <fullName evidence="9">CAP Gly-rich domain</fullName>
    </submittedName>
</protein>
<keyword evidence="2" id="KW-0963">Cytoplasm</keyword>
<gene>
    <name evidence="9" type="ORF">PPERSA_03830</name>
</gene>
<comment type="subcellular location">
    <subcellularLocation>
        <location evidence="1">Cytoplasm</location>
        <location evidence="1">Cytoskeleton</location>
        <location evidence="1">Spindle</location>
    </subcellularLocation>
</comment>
<dbReference type="InParanoid" id="A0A0V0QVI0"/>
<dbReference type="SMART" id="SM01052">
    <property type="entry name" value="CAP_GLY"/>
    <property type="match status" value="1"/>
</dbReference>
<dbReference type="GO" id="GO:0005819">
    <property type="term" value="C:spindle"/>
    <property type="evidence" value="ECO:0007669"/>
    <property type="project" value="UniProtKB-SubCell"/>
</dbReference>
<keyword evidence="3" id="KW-0493">Microtubule</keyword>
<reference evidence="9 10" key="1">
    <citation type="journal article" date="2015" name="Sci. Rep.">
        <title>Genome of the facultative scuticociliatosis pathogen Pseudocohnilembus persalinus provides insight into its virulence through horizontal gene transfer.</title>
        <authorList>
            <person name="Xiong J."/>
            <person name="Wang G."/>
            <person name="Cheng J."/>
            <person name="Tian M."/>
            <person name="Pan X."/>
            <person name="Warren A."/>
            <person name="Jiang C."/>
            <person name="Yuan D."/>
            <person name="Miao W."/>
        </authorList>
    </citation>
    <scope>NUCLEOTIDE SEQUENCE [LARGE SCALE GENOMIC DNA]</scope>
    <source>
        <strain evidence="9">36N120E</strain>
    </source>
</reference>
<dbReference type="PROSITE" id="PS50245">
    <property type="entry name" value="CAP_GLY_2"/>
    <property type="match status" value="1"/>
</dbReference>
<evidence type="ECO:0000259" key="8">
    <source>
        <dbReference type="PROSITE" id="PS50245"/>
    </source>
</evidence>
<evidence type="ECO:0000256" key="3">
    <source>
        <dbReference type="ARBA" id="ARBA00022701"/>
    </source>
</evidence>
<dbReference type="InterPro" id="IPR000938">
    <property type="entry name" value="CAP-Gly_domain"/>
</dbReference>
<evidence type="ECO:0000313" key="9">
    <source>
        <dbReference type="EMBL" id="KRX05893.1"/>
    </source>
</evidence>
<dbReference type="EMBL" id="LDAU01000103">
    <property type="protein sequence ID" value="KRX05893.1"/>
    <property type="molecule type" value="Genomic_DNA"/>
</dbReference>
<proteinExistence type="predicted"/>
<feature type="domain" description="CAP-Gly" evidence="8">
    <location>
        <begin position="34"/>
        <end position="76"/>
    </location>
</feature>
<dbReference type="Proteomes" id="UP000054937">
    <property type="component" value="Unassembled WGS sequence"/>
</dbReference>
<feature type="coiled-coil region" evidence="7">
    <location>
        <begin position="977"/>
        <end position="1087"/>
    </location>
</feature>
<organism evidence="9 10">
    <name type="scientific">Pseudocohnilembus persalinus</name>
    <name type="common">Ciliate</name>
    <dbReference type="NCBI Taxonomy" id="266149"/>
    <lineage>
        <taxon>Eukaryota</taxon>
        <taxon>Sar</taxon>
        <taxon>Alveolata</taxon>
        <taxon>Ciliophora</taxon>
        <taxon>Intramacronucleata</taxon>
        <taxon>Oligohymenophorea</taxon>
        <taxon>Scuticociliatia</taxon>
        <taxon>Philasterida</taxon>
        <taxon>Pseudocohnilembidae</taxon>
        <taxon>Pseudocohnilembus</taxon>
    </lineage>
</organism>
<dbReference type="SUPFAM" id="SSF74924">
    <property type="entry name" value="Cap-Gly domain"/>
    <property type="match status" value="1"/>
</dbReference>
<name>A0A0V0QVI0_PSEPJ</name>